<dbReference type="Gene3D" id="3.60.60.10">
    <property type="entry name" value="Penicillin V Acylase, Chain A"/>
    <property type="match status" value="1"/>
</dbReference>
<comment type="catalytic activity">
    <reaction evidence="1">
        <text>an L-aminoacyl-L-amino acid + H2O = 2 an L-alpha-amino acid</text>
        <dbReference type="Rhea" id="RHEA:48940"/>
        <dbReference type="ChEBI" id="CHEBI:15377"/>
        <dbReference type="ChEBI" id="CHEBI:59869"/>
        <dbReference type="ChEBI" id="CHEBI:77460"/>
        <dbReference type="EC" id="3.4.13.19"/>
    </reaction>
</comment>
<dbReference type="Pfam" id="PF03577">
    <property type="entry name" value="Peptidase_C69"/>
    <property type="match status" value="1"/>
</dbReference>
<evidence type="ECO:0000256" key="3">
    <source>
        <dbReference type="ARBA" id="ARBA00022670"/>
    </source>
</evidence>
<evidence type="ECO:0000256" key="5">
    <source>
        <dbReference type="ARBA" id="ARBA00022997"/>
    </source>
</evidence>
<proteinExistence type="inferred from homology"/>
<keyword evidence="5 6" id="KW-0224">Dipeptidase</keyword>
<reference evidence="7 8" key="1">
    <citation type="journal article" date="2011" name="J. Bacteriol.">
        <title>Genome Sequence of the Probiotic Strain Bifidobacterium animalis subsp. lactis CNCM I-2494.</title>
        <authorList>
            <person name="Chervaux C."/>
            <person name="Grimaldi C."/>
            <person name="Bolotin A."/>
            <person name="Quinquis B."/>
            <person name="Legrain-Raspaud S."/>
            <person name="van Hylckama Vlieg J.E."/>
            <person name="Denariaz G."/>
            <person name="Smokvina T."/>
        </authorList>
    </citation>
    <scope>NUCLEOTIDE SEQUENCE [LARGE SCALE GENOMIC DNA]</scope>
    <source>
        <strain evidence="7 8">CNCM I-2494</strain>
    </source>
</reference>
<name>A0A806FRA4_BIFAN</name>
<dbReference type="EMBL" id="CP002915">
    <property type="protein sequence ID" value="AEK29681.1"/>
    <property type="molecule type" value="Genomic_DNA"/>
</dbReference>
<evidence type="ECO:0000256" key="2">
    <source>
        <dbReference type="ARBA" id="ARBA00007225"/>
    </source>
</evidence>
<dbReference type="InterPro" id="IPR005322">
    <property type="entry name" value="Peptidase_C69"/>
</dbReference>
<keyword evidence="4 6" id="KW-0378">Hydrolase</keyword>
<dbReference type="AlphaFoldDB" id="A0A806FRA4"/>
<evidence type="ECO:0000256" key="4">
    <source>
        <dbReference type="ARBA" id="ARBA00022801"/>
    </source>
</evidence>
<dbReference type="PANTHER" id="PTHR12994">
    <property type="entry name" value="SECERNIN"/>
    <property type="match status" value="1"/>
</dbReference>
<dbReference type="GO" id="GO:0016805">
    <property type="term" value="F:dipeptidase activity"/>
    <property type="evidence" value="ECO:0007669"/>
    <property type="project" value="UniProtKB-KW"/>
</dbReference>
<accession>A0A806FRA4</accession>
<sequence>MCGESVNFYNVRKTTDELRRIMGCTTLLVGRDASYDGSTIIARNEDSCNGEFDPKQFIIVKPQDQPRNYRAVISHVQIELPDDPLQYSSVPNADRKQGIWGEAGVNEANVAMSATETLTTNERVLGADPLVEYVPAQGKPGDADYEPEVAGGIGEEDFLTIVLPYVKTAREGVARLGALLEEYGTYEMNGVAFSDANEIWWLETVGGHHWIARRVPDDCYVTMPNQLGIDEFDVEDGIGEQVNYMCSADMRDFIERNHLDLAVEGSMPFSPRDAFGSHSDSDHVYNTPRAWYMQRYFNPFDEVWDGPDADHKPNSDDIPWCRQPDRKISMEDVKYILSSHYQETPFDPYGSLGDAASRTRFRPIGINRTNHLAVMQIRPYRPQVNRAVQWLAYGSNPFNAMVPFFPNVDDTPAYLRDTTTRVTSENFYWANRLIGVLCDAQFAETANAVETYQQKVGALGHAMVRAADEQVNRLGGTAVLEAASREREANAEFAEDELVEDVQPMSPDEIITAVRNPEVREVLATANDDLARKLKKETEKLLDSALFTSSLAMKNHFAMSDN</sequence>
<dbReference type="KEGG" id="bnm:BALAC2494_00896"/>
<evidence type="ECO:0000313" key="8">
    <source>
        <dbReference type="Proteomes" id="UP000008394"/>
    </source>
</evidence>
<evidence type="ECO:0000313" key="7">
    <source>
        <dbReference type="EMBL" id="AEK29681.1"/>
    </source>
</evidence>
<keyword evidence="3 6" id="KW-0645">Protease</keyword>
<dbReference type="InterPro" id="IPR047804">
    <property type="entry name" value="C69_dipept_A-like"/>
</dbReference>
<gene>
    <name evidence="7" type="ORF">BALAC2494_00896</name>
</gene>
<dbReference type="GO" id="GO:0070004">
    <property type="term" value="F:cysteine-type exopeptidase activity"/>
    <property type="evidence" value="ECO:0007669"/>
    <property type="project" value="InterPro"/>
</dbReference>
<dbReference type="PANTHER" id="PTHR12994:SF17">
    <property type="entry name" value="LD30995P"/>
    <property type="match status" value="1"/>
</dbReference>
<evidence type="ECO:0000256" key="1">
    <source>
        <dbReference type="ARBA" id="ARBA00001670"/>
    </source>
</evidence>
<dbReference type="Proteomes" id="UP000008394">
    <property type="component" value="Chromosome"/>
</dbReference>
<organism evidence="7 8">
    <name type="scientific">Bifidobacterium animalis subsp. lactis CNCM I-2494</name>
    <dbReference type="NCBI Taxonomy" id="1042403"/>
    <lineage>
        <taxon>Bacteria</taxon>
        <taxon>Bacillati</taxon>
        <taxon>Actinomycetota</taxon>
        <taxon>Actinomycetes</taxon>
        <taxon>Bifidobacteriales</taxon>
        <taxon>Bifidobacteriaceae</taxon>
        <taxon>Bifidobacterium</taxon>
    </lineage>
</organism>
<evidence type="ECO:0000256" key="6">
    <source>
        <dbReference type="RuleBase" id="RU364089"/>
    </source>
</evidence>
<protein>
    <recommendedName>
        <fullName evidence="6">Dipeptidase</fullName>
        <ecNumber evidence="6">3.4.-.-</ecNumber>
    </recommendedName>
</protein>
<dbReference type="EC" id="3.4.-.-" evidence="6"/>
<comment type="similarity">
    <text evidence="2 6">Belongs to the peptidase C69 family.</text>
</comment>
<dbReference type="NCBIfam" id="NF033678">
    <property type="entry name" value="C69_fam_dipept"/>
    <property type="match status" value="1"/>
</dbReference>
<dbReference type="GO" id="GO:0006508">
    <property type="term" value="P:proteolysis"/>
    <property type="evidence" value="ECO:0007669"/>
    <property type="project" value="UniProtKB-KW"/>
</dbReference>